<accession>A0A9P4XFB9</accession>
<gene>
    <name evidence="8" type="ORF">CFAM422_006458</name>
</gene>
<name>A0A9P4XFB9_9HYPO</name>
<dbReference type="Pfam" id="PF09809">
    <property type="entry name" value="MRP-L27"/>
    <property type="match status" value="1"/>
</dbReference>
<dbReference type="GO" id="GO:0003735">
    <property type="term" value="F:structural constituent of ribosome"/>
    <property type="evidence" value="ECO:0007669"/>
    <property type="project" value="InterPro"/>
</dbReference>
<dbReference type="GO" id="GO:0006412">
    <property type="term" value="P:translation"/>
    <property type="evidence" value="ECO:0007669"/>
    <property type="project" value="TreeGrafter"/>
</dbReference>
<evidence type="ECO:0000313" key="8">
    <source>
        <dbReference type="EMBL" id="KAF3071605.1"/>
    </source>
</evidence>
<comment type="caution">
    <text evidence="8">The sequence shown here is derived from an EMBL/GenBank/DDBJ whole genome shotgun (WGS) entry which is preliminary data.</text>
</comment>
<evidence type="ECO:0000256" key="4">
    <source>
        <dbReference type="ARBA" id="ARBA00022980"/>
    </source>
</evidence>
<sequence>MRWNDAKQPLNSPTISNHKPKPARQRNLASSPSDFSPFSATMRPTQILSVGKYRHLKLTTKDVGRGFYKGNRTGSMGRHTKYGGYLIEWSKVRTYVVPQNLSESKLTPFVSREVRSEPGDYKGLSKGPQDPYFYVEQWKRYNGVD</sequence>
<evidence type="ECO:0000256" key="2">
    <source>
        <dbReference type="ARBA" id="ARBA00010152"/>
    </source>
</evidence>
<keyword evidence="4 8" id="KW-0689">Ribosomal protein</keyword>
<protein>
    <submittedName>
        <fullName evidence="8">54S ribosomal protein L27</fullName>
    </submittedName>
</protein>
<dbReference type="GO" id="GO:0005762">
    <property type="term" value="C:mitochondrial large ribosomal subunit"/>
    <property type="evidence" value="ECO:0007669"/>
    <property type="project" value="InterPro"/>
</dbReference>
<keyword evidence="9" id="KW-1185">Reference proteome</keyword>
<feature type="compositionally biased region" description="Low complexity" evidence="7">
    <location>
        <begin position="29"/>
        <end position="40"/>
    </location>
</feature>
<dbReference type="Proteomes" id="UP000801864">
    <property type="component" value="Unassembled WGS sequence"/>
</dbReference>
<evidence type="ECO:0000256" key="3">
    <source>
        <dbReference type="ARBA" id="ARBA00022946"/>
    </source>
</evidence>
<keyword evidence="3" id="KW-0809">Transit peptide</keyword>
<dbReference type="InterPro" id="IPR019189">
    <property type="entry name" value="Ribosomal_mL41"/>
</dbReference>
<dbReference type="AlphaFoldDB" id="A0A9P4XFB9"/>
<evidence type="ECO:0000313" key="9">
    <source>
        <dbReference type="Proteomes" id="UP000801864"/>
    </source>
</evidence>
<comment type="subcellular location">
    <subcellularLocation>
        <location evidence="1">Mitochondrion</location>
    </subcellularLocation>
</comment>
<keyword evidence="6" id="KW-0687">Ribonucleoprotein</keyword>
<dbReference type="PANTHER" id="PTHR21338:SF0">
    <property type="entry name" value="LARGE RIBOSOMAL SUBUNIT PROTEIN ML41"/>
    <property type="match status" value="1"/>
</dbReference>
<feature type="region of interest" description="Disordered" evidence="7">
    <location>
        <begin position="1"/>
        <end position="40"/>
    </location>
</feature>
<organism evidence="8 9">
    <name type="scientific">Trichoderma lentiforme</name>
    <dbReference type="NCBI Taxonomy" id="1567552"/>
    <lineage>
        <taxon>Eukaryota</taxon>
        <taxon>Fungi</taxon>
        <taxon>Dikarya</taxon>
        <taxon>Ascomycota</taxon>
        <taxon>Pezizomycotina</taxon>
        <taxon>Sordariomycetes</taxon>
        <taxon>Hypocreomycetidae</taxon>
        <taxon>Hypocreales</taxon>
        <taxon>Hypocreaceae</taxon>
        <taxon>Trichoderma</taxon>
    </lineage>
</organism>
<dbReference type="PANTHER" id="PTHR21338">
    <property type="entry name" value="MITOCHONDRIAL RIBOSOMAL PROTEIN L41"/>
    <property type="match status" value="1"/>
</dbReference>
<evidence type="ECO:0000256" key="7">
    <source>
        <dbReference type="SAM" id="MobiDB-lite"/>
    </source>
</evidence>
<evidence type="ECO:0000256" key="6">
    <source>
        <dbReference type="ARBA" id="ARBA00023274"/>
    </source>
</evidence>
<comment type="similarity">
    <text evidence="2">Belongs to the mitochondrion-specific ribosomal protein mL41 family.</text>
</comment>
<proteinExistence type="inferred from homology"/>
<keyword evidence="5" id="KW-0496">Mitochondrion</keyword>
<evidence type="ECO:0000256" key="1">
    <source>
        <dbReference type="ARBA" id="ARBA00004173"/>
    </source>
</evidence>
<reference evidence="8 9" key="1">
    <citation type="submission" date="2018-06" db="EMBL/GenBank/DDBJ databases">
        <title>Genome analysis of cellulolytic fungus Trichoderma lentiforme CFAM-422.</title>
        <authorList>
            <person name="Steindorff A.S."/>
            <person name="Formighieri E.F."/>
            <person name="Midorikawa G.E.O."/>
            <person name="Tamietti M.S."/>
            <person name="Ramos E.Z."/>
            <person name="Silva A.S."/>
            <person name="Bon E.P.S."/>
            <person name="Mendes T.D."/>
            <person name="Damaso M.C.T."/>
            <person name="Favaro L.C.L."/>
        </authorList>
    </citation>
    <scope>NUCLEOTIDE SEQUENCE [LARGE SCALE GENOMIC DNA]</scope>
    <source>
        <strain evidence="8 9">CFAM-422</strain>
    </source>
</reference>
<dbReference type="EMBL" id="QLNT01000010">
    <property type="protein sequence ID" value="KAF3071605.1"/>
    <property type="molecule type" value="Genomic_DNA"/>
</dbReference>
<evidence type="ECO:0000256" key="5">
    <source>
        <dbReference type="ARBA" id="ARBA00023128"/>
    </source>
</evidence>